<dbReference type="InterPro" id="IPR001077">
    <property type="entry name" value="COMT_C"/>
</dbReference>
<evidence type="ECO:0000256" key="3">
    <source>
        <dbReference type="ARBA" id="ARBA00022691"/>
    </source>
</evidence>
<dbReference type="InterPro" id="IPR036390">
    <property type="entry name" value="WH_DNA-bd_sf"/>
</dbReference>
<dbReference type="EMBL" id="CP076134">
    <property type="protein sequence ID" value="QWG15908.1"/>
    <property type="molecule type" value="Genomic_DNA"/>
</dbReference>
<dbReference type="PANTHER" id="PTHR43712">
    <property type="entry name" value="PUTATIVE (AFU_ORTHOLOGUE AFUA_4G14580)-RELATED"/>
    <property type="match status" value="1"/>
</dbReference>
<evidence type="ECO:0000259" key="6">
    <source>
        <dbReference type="Pfam" id="PF08100"/>
    </source>
</evidence>
<gene>
    <name evidence="7" type="ORF">KMZ29_22860</name>
</gene>
<dbReference type="Gene3D" id="3.40.50.150">
    <property type="entry name" value="Vaccinia Virus protein VP39"/>
    <property type="match status" value="1"/>
</dbReference>
<dbReference type="SUPFAM" id="SSF46785">
    <property type="entry name" value="Winged helix' DNA-binding domain"/>
    <property type="match status" value="1"/>
</dbReference>
<dbReference type="GO" id="GO:0008171">
    <property type="term" value="F:O-methyltransferase activity"/>
    <property type="evidence" value="ECO:0007669"/>
    <property type="project" value="InterPro"/>
</dbReference>
<evidence type="ECO:0000313" key="8">
    <source>
        <dbReference type="Proteomes" id="UP000680839"/>
    </source>
</evidence>
<dbReference type="Pfam" id="PF08100">
    <property type="entry name" value="Dimerisation"/>
    <property type="match status" value="1"/>
</dbReference>
<dbReference type="InterPro" id="IPR016461">
    <property type="entry name" value="COMT-like"/>
</dbReference>
<dbReference type="InterPro" id="IPR012967">
    <property type="entry name" value="COMT_dimerisation"/>
</dbReference>
<evidence type="ECO:0000256" key="1">
    <source>
        <dbReference type="ARBA" id="ARBA00022603"/>
    </source>
</evidence>
<dbReference type="Gene3D" id="1.10.10.10">
    <property type="entry name" value="Winged helix-like DNA-binding domain superfamily/Winged helix DNA-binding domain"/>
    <property type="match status" value="1"/>
</dbReference>
<keyword evidence="2" id="KW-0808">Transferase</keyword>
<keyword evidence="1 7" id="KW-0489">Methyltransferase</keyword>
<evidence type="ECO:0000256" key="4">
    <source>
        <dbReference type="PIRSR" id="PIRSR005739-1"/>
    </source>
</evidence>
<dbReference type="GO" id="GO:0032259">
    <property type="term" value="P:methylation"/>
    <property type="evidence" value="ECO:0007669"/>
    <property type="project" value="UniProtKB-KW"/>
</dbReference>
<sequence>MTSDPRLDLLGLINGFQITQAIRVAATLRVADHLNDGARSAGELAALTRSHPDSLYRLLRALAAVGVFREEEDRTFTLTPMGDCLRTDSGTPLGAWAEVVGSPYFWQAWGHLLHSVQTGENAFQDLNGKDVWQFRAEHPEHCATFDRAMTQFSRGSAEAVIRAYDFAPFRHIVDVGGGQGLMLAAILRAHPHVRGTLFDQRDVVAQARAVLAERGVIDRCNIVGGSFFETVPEGADAYLMRVVIHDWEDDEAIAILKVCRRATGEAAKLLLIERLVGPPNEMPATKFSDLNMLVSPGGRERTREEFSDLFAKSGFELTRVFPAGIHNVIEARPL</sequence>
<organism evidence="7 8">
    <name type="scientific">Bradyrhizobium sediminis</name>
    <dbReference type="NCBI Taxonomy" id="2840469"/>
    <lineage>
        <taxon>Bacteria</taxon>
        <taxon>Pseudomonadati</taxon>
        <taxon>Pseudomonadota</taxon>
        <taxon>Alphaproteobacteria</taxon>
        <taxon>Hyphomicrobiales</taxon>
        <taxon>Nitrobacteraceae</taxon>
        <taxon>Bradyrhizobium</taxon>
    </lineage>
</organism>
<evidence type="ECO:0000313" key="7">
    <source>
        <dbReference type="EMBL" id="QWG15908.1"/>
    </source>
</evidence>
<keyword evidence="3" id="KW-0949">S-adenosyl-L-methionine</keyword>
<evidence type="ECO:0000256" key="2">
    <source>
        <dbReference type="ARBA" id="ARBA00022679"/>
    </source>
</evidence>
<dbReference type="Gene3D" id="1.10.287.1350">
    <property type="match status" value="1"/>
</dbReference>
<protein>
    <submittedName>
        <fullName evidence="7">Methyltransferase</fullName>
    </submittedName>
</protein>
<name>A0A975NIQ8_9BRAD</name>
<dbReference type="GO" id="GO:0046983">
    <property type="term" value="F:protein dimerization activity"/>
    <property type="evidence" value="ECO:0007669"/>
    <property type="project" value="InterPro"/>
</dbReference>
<dbReference type="PIRSF" id="PIRSF005739">
    <property type="entry name" value="O-mtase"/>
    <property type="match status" value="1"/>
</dbReference>
<accession>A0A975NIQ8</accession>
<feature type="domain" description="O-methyltransferase dimerisation" evidence="6">
    <location>
        <begin position="12"/>
        <end position="86"/>
    </location>
</feature>
<feature type="active site" description="Proton acceptor" evidence="4">
    <location>
        <position position="245"/>
    </location>
</feature>
<dbReference type="InterPro" id="IPR036388">
    <property type="entry name" value="WH-like_DNA-bd_sf"/>
</dbReference>
<dbReference type="PROSITE" id="PS51683">
    <property type="entry name" value="SAM_OMT_II"/>
    <property type="match status" value="1"/>
</dbReference>
<dbReference type="Proteomes" id="UP000680839">
    <property type="component" value="Chromosome"/>
</dbReference>
<dbReference type="SUPFAM" id="SSF53335">
    <property type="entry name" value="S-adenosyl-L-methionine-dependent methyltransferases"/>
    <property type="match status" value="1"/>
</dbReference>
<feature type="domain" description="O-methyltransferase C-terminal" evidence="5">
    <location>
        <begin position="109"/>
        <end position="316"/>
    </location>
</feature>
<dbReference type="AlphaFoldDB" id="A0A975NIQ8"/>
<dbReference type="InterPro" id="IPR029063">
    <property type="entry name" value="SAM-dependent_MTases_sf"/>
</dbReference>
<dbReference type="PANTHER" id="PTHR43712:SF2">
    <property type="entry name" value="O-METHYLTRANSFERASE CICE"/>
    <property type="match status" value="1"/>
</dbReference>
<evidence type="ECO:0000259" key="5">
    <source>
        <dbReference type="Pfam" id="PF00891"/>
    </source>
</evidence>
<dbReference type="Pfam" id="PF00891">
    <property type="entry name" value="Methyltransf_2"/>
    <property type="match status" value="1"/>
</dbReference>
<proteinExistence type="predicted"/>
<reference evidence="7" key="1">
    <citation type="submission" date="2021-06" db="EMBL/GenBank/DDBJ databases">
        <title>Bradyrhizobium sp. S2-20-1 Genome sequencing.</title>
        <authorList>
            <person name="Jin L."/>
        </authorList>
    </citation>
    <scope>NUCLEOTIDE SEQUENCE</scope>
    <source>
        <strain evidence="7">S2-20-1</strain>
    </source>
</reference>
<dbReference type="CDD" id="cd02440">
    <property type="entry name" value="AdoMet_MTases"/>
    <property type="match status" value="1"/>
</dbReference>